<evidence type="ECO:0000259" key="7">
    <source>
        <dbReference type="Pfam" id="PF06271"/>
    </source>
</evidence>
<dbReference type="InterPro" id="IPR051791">
    <property type="entry name" value="Pra-immunoreactive"/>
</dbReference>
<organism evidence="8 9">
    <name type="scientific">Seongchinamella sediminis</name>
    <dbReference type="NCBI Taxonomy" id="2283635"/>
    <lineage>
        <taxon>Bacteria</taxon>
        <taxon>Pseudomonadati</taxon>
        <taxon>Pseudomonadota</taxon>
        <taxon>Gammaproteobacteria</taxon>
        <taxon>Cellvibrionales</taxon>
        <taxon>Halieaceae</taxon>
        <taxon>Seongchinamella</taxon>
    </lineage>
</organism>
<accession>A0A3L7E273</accession>
<feature type="transmembrane region" description="Helical" evidence="6">
    <location>
        <begin position="20"/>
        <end position="41"/>
    </location>
</feature>
<evidence type="ECO:0000313" key="9">
    <source>
        <dbReference type="Proteomes" id="UP000265509"/>
    </source>
</evidence>
<proteinExistence type="predicted"/>
<name>A0A3L7E273_9GAMM</name>
<keyword evidence="2" id="KW-1003">Cell membrane</keyword>
<keyword evidence="4 6" id="KW-1133">Transmembrane helix</keyword>
<evidence type="ECO:0000313" key="8">
    <source>
        <dbReference type="EMBL" id="RLQ22371.1"/>
    </source>
</evidence>
<keyword evidence="3 6" id="KW-0812">Transmembrane</keyword>
<dbReference type="Pfam" id="PF06271">
    <property type="entry name" value="RDD"/>
    <property type="match status" value="1"/>
</dbReference>
<sequence length="150" mass="16807">MEEQEYAGFWIRVAAALIDTLLLVIVCVIPLTLIYGAAYWTDQTAVKGFWDILLQYILPAVATVWFWVKFMGTPGKLALRLRVVDANTGQAISTPKAIGRYLGYYVSILPLMLGIIWVGIDKRKQGFHDKLAGTVVVRQTGKETVRFGEQ</sequence>
<dbReference type="Proteomes" id="UP000265509">
    <property type="component" value="Unassembled WGS sequence"/>
</dbReference>
<dbReference type="AlphaFoldDB" id="A0A3L7E273"/>
<comment type="caution">
    <text evidence="8">The sequence shown here is derived from an EMBL/GenBank/DDBJ whole genome shotgun (WGS) entry which is preliminary data.</text>
</comment>
<evidence type="ECO:0000256" key="4">
    <source>
        <dbReference type="ARBA" id="ARBA00022989"/>
    </source>
</evidence>
<dbReference type="PANTHER" id="PTHR36115:SF4">
    <property type="entry name" value="MEMBRANE PROTEIN"/>
    <property type="match status" value="1"/>
</dbReference>
<reference evidence="8 9" key="1">
    <citation type="submission" date="2018-07" db="EMBL/GenBank/DDBJ databases">
        <title>Halioglobus sp. genome submission.</title>
        <authorList>
            <person name="Ye M.-Q."/>
            <person name="Du Z.-J."/>
        </authorList>
    </citation>
    <scope>NUCLEOTIDE SEQUENCE [LARGE SCALE GENOMIC DNA]</scope>
    <source>
        <strain evidence="8 9">U0301</strain>
    </source>
</reference>
<feature type="transmembrane region" description="Helical" evidence="6">
    <location>
        <begin position="48"/>
        <end position="68"/>
    </location>
</feature>
<dbReference type="RefSeq" id="WP_117953512.1">
    <property type="nucleotide sequence ID" value="NZ_QRAN01000006.1"/>
</dbReference>
<dbReference type="GO" id="GO:0005886">
    <property type="term" value="C:plasma membrane"/>
    <property type="evidence" value="ECO:0007669"/>
    <property type="project" value="UniProtKB-SubCell"/>
</dbReference>
<comment type="subcellular location">
    <subcellularLocation>
        <location evidence="1">Cell membrane</location>
        <topology evidence="1">Multi-pass membrane protein</topology>
    </subcellularLocation>
</comment>
<keyword evidence="9" id="KW-1185">Reference proteome</keyword>
<dbReference type="PANTHER" id="PTHR36115">
    <property type="entry name" value="PROLINE-RICH ANTIGEN HOMOLOG-RELATED"/>
    <property type="match status" value="1"/>
</dbReference>
<dbReference type="InterPro" id="IPR010432">
    <property type="entry name" value="RDD"/>
</dbReference>
<evidence type="ECO:0000256" key="2">
    <source>
        <dbReference type="ARBA" id="ARBA00022475"/>
    </source>
</evidence>
<keyword evidence="5 6" id="KW-0472">Membrane</keyword>
<evidence type="ECO:0000256" key="6">
    <source>
        <dbReference type="SAM" id="Phobius"/>
    </source>
</evidence>
<dbReference type="EMBL" id="QRAN01000006">
    <property type="protein sequence ID" value="RLQ22371.1"/>
    <property type="molecule type" value="Genomic_DNA"/>
</dbReference>
<protein>
    <submittedName>
        <fullName evidence="8">RDD family protein</fullName>
    </submittedName>
</protein>
<feature type="transmembrane region" description="Helical" evidence="6">
    <location>
        <begin position="102"/>
        <end position="120"/>
    </location>
</feature>
<gene>
    <name evidence="8" type="ORF">DWB85_07030</name>
</gene>
<evidence type="ECO:0000256" key="1">
    <source>
        <dbReference type="ARBA" id="ARBA00004651"/>
    </source>
</evidence>
<evidence type="ECO:0000256" key="5">
    <source>
        <dbReference type="ARBA" id="ARBA00023136"/>
    </source>
</evidence>
<dbReference type="OrthoDB" id="9793824at2"/>
<evidence type="ECO:0000256" key="3">
    <source>
        <dbReference type="ARBA" id="ARBA00022692"/>
    </source>
</evidence>
<feature type="domain" description="RDD" evidence="7">
    <location>
        <begin position="6"/>
        <end position="133"/>
    </location>
</feature>